<feature type="compositionally biased region" description="Basic and acidic residues" evidence="2">
    <location>
        <begin position="38"/>
        <end position="50"/>
    </location>
</feature>
<reference evidence="4" key="1">
    <citation type="submission" date="2021-01" db="EMBL/GenBank/DDBJ databases">
        <authorList>
            <person name="Corre E."/>
            <person name="Pelletier E."/>
            <person name="Niang G."/>
            <person name="Scheremetjew M."/>
            <person name="Finn R."/>
            <person name="Kale V."/>
            <person name="Holt S."/>
            <person name="Cochrane G."/>
            <person name="Meng A."/>
            <person name="Brown T."/>
            <person name="Cohen L."/>
        </authorList>
    </citation>
    <scope>NUCLEOTIDE SEQUENCE</scope>
    <source>
        <strain evidence="4">CCMP1510</strain>
    </source>
</reference>
<evidence type="ECO:0000313" key="3">
    <source>
        <dbReference type="EMBL" id="CAE0372940.1"/>
    </source>
</evidence>
<protein>
    <recommendedName>
        <fullName evidence="5">Calmodulin</fullName>
    </recommendedName>
</protein>
<sequence length="2818" mass="315944">MEHSCEGIPEYDASQDKHCPIAQANKFNRQRLKRIERSAAKNKKKIEEARLSPNKNRRTLSPLPKQQKYNGLAPVTNSNARGGITYASGSMEKWQASTSLQPAQELEVLKAILLRENYLKRLDTIIQTWSVENSMVPDGLGELLDLVRTSSVEAIENIATWRLALGRPAPFIWNGMNYLLKMPSDLDHFDQFETLRRWTRGLSFHRNPFVLTTPLDFRLLTETEQEEHIKQLELKKNQQDDSMQLDEQTTLATVSAGPSVEKRTLTTGAAYRAPVVNSIAVTSPRKQRQLKKKVPTQSFESRHQFLVPNLPETDEKRLRRAEKVLLDEESVHGRYTRQGQKLVLEHVAERARFNAALSVDQGRPLEEAAVAPASVAPHAERAGIGHKKEEMPPQVIDTSKPEQAWLPESSAAERVIRTGGILGERTAATTLGRRKAPTRRSRGAALDDEINHLYREASRMKKEIEELQTEDAGDHAEVEILETTAARLEAQARQRAESEIPDITDREQRGMRARQEARKKADQVRDEIARRGMRIAEIGAKREALLKEAKNRSRQRAQLKLAEFKAQTKKGAIMLERERRMLSADEDEEKCQADLSQGGDPWLVSVGISRNEEPASKAPVHPQDENAALTIEDTGAIHMQRIIRGRLARNYSQRLIRAYRRAATIIASGYRGFTCRMKAKRKKYQYYGAVLIQRSIRAKFARVVTETIRKDRFEKRAAVLVSTLFLGRRARVRVRRRRQLRKVAFQAADAVGVRSLFAADLYELANAIKGAQLDSRVAYPPAAVLGLIRVLVLILGVERQDDEINTSKEMHQKEVVTDYNAIGVKRKMDVERLDLSWNGAMKVLRRSHRFLRRLRALAAGPASIPPRLLSLPTIALELFDAYANDPTMTLDAMQRLSKGAKAASCLLSFVFSLVEINKLQAHFYDDLGGDEMTPNWLVRKRLGAKRRRALFVKALVHRHAVKFAHGACIKMRAQKLKYSIQARCLDEEKELEFVAHDELSAHDAAEGAQAAFLVVRIEEDLENRKRLIQVAKRKVDACEQELADAVYATRHEGSRSEGLRIPALQKALEEAKIDFREARIRLATAKRDNQVAQKRTASVVYELPPEIKFRSVAAGEARAAVRIAAETLTDWLKEHGGEHHVRRLAACKPSQLDGSRGNALSRLSCAEYDELVTLDKQLEIAKKLCYEANSALERVVLELENELARAEDDERARFARPSSMLQPTEEERAEDAREDERCAYEEMLFLRQFVPPPFLPALGREYAQRVVAASDAAKRAVLMQSRSEEDAKEIESSDAIISFDVETQGNNENDQNKWESPRPRPRPLLLLISRDVAAAAKSKLINKVTSELEGLFVRVVADAPFGLDAKAFQAPLSINKSVLAEVDIGLSHNTRVAFLDALILTKAHLIPTPQVVLIMGDARNRSGPPFPAPREYFGVADEDLALMADKELKLCFEAASESLANLSTIKALDRLAAWSAMEYPPSRGHALALEAAIILLQRSKRFRSPDQSVLAVSWIAARRLLMQPLELVARLRECDPATLPPQTLAMLSIYHESVDWPQLPKIADQALTSLVQWMDAVLAAGEYLREHGGSAPLVNRREPTDLFTGVVTVSDGIDIIDEDSEASTRGWRAAYSRLADFVLEDCRSYRTSARLMSTCVISAHGSRASDILYNVSVYHDCGRIFFTAYDPNACISLYTSIHEREVDELLASNSIENAARVAKKPPATLREMYTRLVALLVVERGAGQLVASSNVTYASVEECQFIGKPYYVPRGSTSPPRLICRRRLHRLMRETRRISGYLATITVYEEARGELRFYAYLPDHAASLNLCVDGLILGKIYSDADKLLGELNAVESRSALTMLPYIMDRLEIVPGKAQAADMDGLKHLKFSATDDRRSGFEVRVRTCQGSGRRLYRTPIRISDSLLILSVYEATDLVGRILRIRLYDPISQQHRELRLPRTHRALMLDSLGTDWRSWHAELVRRISLRRQVRVRTNQAAVSSIPQSNAILEDEGVSIDSTIFRGVYKVGGQKTRIRIELLDGPGEILLIRAFDSEAPRHRASSANIMKGNVLVKAIPGTQVRQNIKLARIKEHLVVIGHTSFISMWNLPPTTVTPLYDIMCSSPQSRREGITSLLRKLTRDPETGAIVLSSSVKSTPEIQLTLLEAGLPKQSFANSRKTRNIKMSDGTLAALVRTQRQANVVFYAHAPPESEADTYRAFMLIDDTLNDGTNVAQIQEDEAPAKEFIEQCVPAIAESVPVECVQVPIPNDPVQSNSIDERLIYQQGVRVPIHLLEGVGGKQNIREVVFVKVFEAYTSGAAERQLRFKIYRATTAIAELIEITGDTELRGVLGPKMKHLLAPEREEEMLHSISADRLVLYEGVWDPENDVYVEAGGRFTPRFSSHRIYDTELKVTPVHLGGANEFVANADTLFDESDGIRGTKVLRQAQEVDGTLIHTTAFELPLGEVRHDAGVPPLRYVCYNPRCQHTNKFVVPPEAILEVLVDIDKEVLEPRPRPSWKLREPSNRFDLARAVASRFRLSHKGRTTVDVYLPWSRSAPAPPILNNVATDALAIEDEQPGAPGLLNDQRRRLDSASSRPPEERVFKRQNQIFRKMIRISGFEAVITIFAPTIPKLALDINAYLPKPKCFLEMRLLAEEQCSLLGRPLLEHGTGEPREVGLDYIIKNLEISAPSQGGDLRLSLIKINTEKPWLSAYKSLDTSVPVQANRPHGLPVRFVPSSTKGDIVLRKGMTLPHGGEVLISVFSRAPDEPASHGLVIECYDTVTSYTAVLHIVASALLELVDRNETALEPRGINHWGAISIQI</sequence>
<organism evidence="4">
    <name type="scientific">Aureoumbra lagunensis</name>
    <dbReference type="NCBI Taxonomy" id="44058"/>
    <lineage>
        <taxon>Eukaryota</taxon>
        <taxon>Sar</taxon>
        <taxon>Stramenopiles</taxon>
        <taxon>Ochrophyta</taxon>
        <taxon>Pelagophyceae</taxon>
        <taxon>Pelagomonadales</taxon>
        <taxon>Aureoumbra</taxon>
    </lineage>
</organism>
<name>A0A6S8F1B5_9STRA</name>
<evidence type="ECO:0000256" key="1">
    <source>
        <dbReference type="SAM" id="Coils"/>
    </source>
</evidence>
<evidence type="ECO:0008006" key="5">
    <source>
        <dbReference type="Google" id="ProtNLM"/>
    </source>
</evidence>
<feature type="region of interest" description="Disordered" evidence="2">
    <location>
        <begin position="2572"/>
        <end position="2597"/>
    </location>
</feature>
<dbReference type="PROSITE" id="PS50096">
    <property type="entry name" value="IQ"/>
    <property type="match status" value="3"/>
</dbReference>
<evidence type="ECO:0000256" key="2">
    <source>
        <dbReference type="SAM" id="MobiDB-lite"/>
    </source>
</evidence>
<evidence type="ECO:0000313" key="4">
    <source>
        <dbReference type="EMBL" id="CAE0372941.1"/>
    </source>
</evidence>
<dbReference type="EMBL" id="HBIJ01021083">
    <property type="protein sequence ID" value="CAE0372940.1"/>
    <property type="molecule type" value="Transcribed_RNA"/>
</dbReference>
<feature type="coiled-coil region" evidence="1">
    <location>
        <begin position="1014"/>
        <end position="1041"/>
    </location>
</feature>
<feature type="region of interest" description="Disordered" evidence="2">
    <location>
        <begin position="1298"/>
        <end position="1318"/>
    </location>
</feature>
<gene>
    <name evidence="3" type="ORF">ALAG00032_LOCUS13725</name>
    <name evidence="4" type="ORF">ALAG00032_LOCUS13726</name>
</gene>
<proteinExistence type="predicted"/>
<feature type="region of interest" description="Disordered" evidence="2">
    <location>
        <begin position="38"/>
        <end position="76"/>
    </location>
</feature>
<accession>A0A6S8F1B5</accession>
<feature type="compositionally biased region" description="Basic and acidic residues" evidence="2">
    <location>
        <begin position="2581"/>
        <end position="2597"/>
    </location>
</feature>
<feature type="coiled-coil region" evidence="1">
    <location>
        <begin position="1068"/>
        <end position="1095"/>
    </location>
</feature>
<keyword evidence="1" id="KW-0175">Coiled coil</keyword>
<dbReference type="EMBL" id="HBIJ01021084">
    <property type="protein sequence ID" value="CAE0372941.1"/>
    <property type="molecule type" value="Transcribed_RNA"/>
</dbReference>